<feature type="transmembrane region" description="Helical" evidence="1">
    <location>
        <begin position="303"/>
        <end position="322"/>
    </location>
</feature>
<accession>W9XZL4</accession>
<sequence length="459" mass="53242">MVEQAHPLLHGYQIQEETERSHAYATTLGPYMRALLPRYLQPGGLEYGGRPHPTTYLDSLRGYAAWIVFNYHRFQLSQWGIFKLPFICTIHRGKGMVDVFFVISGFVLSQGMLKQIRARQKATLMDSLASSIFRRYLRLYIPSAVASFLSMCTVSWMGAKQTAPRLKSFFAQFCDWCADFARFSNPFADLTGWWSRGGVLTSAYLDPLWTIPVEFRGSMVVFVVCAGTAKLRSRDRLIVCGGIVLLSMAWQATYVALFLSGMFLAEVSLIRYPERYQSTRGMLPPNDMAEDLSQKPAAFRGPYVGYYICLFLFSIFLLDMPADPKKAFFPWPYLSAMVPSYWDKGAQEHFWFVIASPLLIWSVDSCHLLQKPFLWNFSRYLGDLSFGIYVMHYIVIRTLWDKALYPFVKIHLNNSPWAFVPITILNWLAVFWVADYFHRLDRRIVRFGRLLQERYFESW</sequence>
<dbReference type="Proteomes" id="UP000019478">
    <property type="component" value="Unassembled WGS sequence"/>
</dbReference>
<feature type="transmembrane region" description="Helical" evidence="1">
    <location>
        <begin position="137"/>
        <end position="159"/>
    </location>
</feature>
<dbReference type="GeneID" id="19170314"/>
<keyword evidence="4" id="KW-1185">Reference proteome</keyword>
<dbReference type="eggNOG" id="ENOG502SMT3">
    <property type="taxonomic scope" value="Eukaryota"/>
</dbReference>
<keyword evidence="1" id="KW-1133">Transmembrane helix</keyword>
<comment type="caution">
    <text evidence="3">The sequence shown here is derived from an EMBL/GenBank/DDBJ whole genome shotgun (WGS) entry which is preliminary data.</text>
</comment>
<dbReference type="HOGENOM" id="CLU_005679_13_6_1"/>
<dbReference type="AlphaFoldDB" id="W9XZL4"/>
<reference evidence="3 4" key="1">
    <citation type="submission" date="2013-03" db="EMBL/GenBank/DDBJ databases">
        <title>The Genome Sequence of Capronia epimyces CBS 606.96.</title>
        <authorList>
            <consortium name="The Broad Institute Genomics Platform"/>
            <person name="Cuomo C."/>
            <person name="de Hoog S."/>
            <person name="Gorbushina A."/>
            <person name="Walker B."/>
            <person name="Young S.K."/>
            <person name="Zeng Q."/>
            <person name="Gargeya S."/>
            <person name="Fitzgerald M."/>
            <person name="Haas B."/>
            <person name="Abouelleil A."/>
            <person name="Allen A.W."/>
            <person name="Alvarado L."/>
            <person name="Arachchi H.M."/>
            <person name="Berlin A.M."/>
            <person name="Chapman S.B."/>
            <person name="Gainer-Dewar J."/>
            <person name="Goldberg J."/>
            <person name="Griggs A."/>
            <person name="Gujja S."/>
            <person name="Hansen M."/>
            <person name="Howarth C."/>
            <person name="Imamovic A."/>
            <person name="Ireland A."/>
            <person name="Larimer J."/>
            <person name="McCowan C."/>
            <person name="Murphy C."/>
            <person name="Pearson M."/>
            <person name="Poon T.W."/>
            <person name="Priest M."/>
            <person name="Roberts A."/>
            <person name="Saif S."/>
            <person name="Shea T."/>
            <person name="Sisk P."/>
            <person name="Sykes S."/>
            <person name="Wortman J."/>
            <person name="Nusbaum C."/>
            <person name="Birren B."/>
        </authorList>
    </citation>
    <scope>NUCLEOTIDE SEQUENCE [LARGE SCALE GENOMIC DNA]</scope>
    <source>
        <strain evidence="3 4">CBS 606.96</strain>
    </source>
</reference>
<feature type="transmembrane region" description="Helical" evidence="1">
    <location>
        <begin position="380"/>
        <end position="396"/>
    </location>
</feature>
<dbReference type="PANTHER" id="PTHR23028:SF134">
    <property type="entry name" value="PUTATIVE (AFU_ORTHOLOGUE AFUA_4G08520)-RELATED"/>
    <property type="match status" value="1"/>
</dbReference>
<evidence type="ECO:0000313" key="3">
    <source>
        <dbReference type="EMBL" id="EXJ82391.1"/>
    </source>
</evidence>
<evidence type="ECO:0000256" key="1">
    <source>
        <dbReference type="SAM" id="Phobius"/>
    </source>
</evidence>
<feature type="domain" description="Acyltransferase 3" evidence="2">
    <location>
        <begin position="56"/>
        <end position="432"/>
    </location>
</feature>
<protein>
    <recommendedName>
        <fullName evidence="2">Acyltransferase 3 domain-containing protein</fullName>
    </recommendedName>
</protein>
<dbReference type="GO" id="GO:0016747">
    <property type="term" value="F:acyltransferase activity, transferring groups other than amino-acyl groups"/>
    <property type="evidence" value="ECO:0007669"/>
    <property type="project" value="InterPro"/>
</dbReference>
<proteinExistence type="predicted"/>
<dbReference type="EMBL" id="AMGY01000005">
    <property type="protein sequence ID" value="EXJ82391.1"/>
    <property type="molecule type" value="Genomic_DNA"/>
</dbReference>
<dbReference type="Pfam" id="PF01757">
    <property type="entry name" value="Acyl_transf_3"/>
    <property type="match status" value="1"/>
</dbReference>
<feature type="transmembrane region" description="Helical" evidence="1">
    <location>
        <begin position="416"/>
        <end position="437"/>
    </location>
</feature>
<gene>
    <name evidence="3" type="ORF">A1O3_06204</name>
</gene>
<organism evidence="3 4">
    <name type="scientific">Capronia epimyces CBS 606.96</name>
    <dbReference type="NCBI Taxonomy" id="1182542"/>
    <lineage>
        <taxon>Eukaryota</taxon>
        <taxon>Fungi</taxon>
        <taxon>Dikarya</taxon>
        <taxon>Ascomycota</taxon>
        <taxon>Pezizomycotina</taxon>
        <taxon>Eurotiomycetes</taxon>
        <taxon>Chaetothyriomycetidae</taxon>
        <taxon>Chaetothyriales</taxon>
        <taxon>Herpotrichiellaceae</taxon>
        <taxon>Capronia</taxon>
    </lineage>
</organism>
<evidence type="ECO:0000313" key="4">
    <source>
        <dbReference type="Proteomes" id="UP000019478"/>
    </source>
</evidence>
<dbReference type="PANTHER" id="PTHR23028">
    <property type="entry name" value="ACETYLTRANSFERASE"/>
    <property type="match status" value="1"/>
</dbReference>
<dbReference type="STRING" id="1182542.W9XZL4"/>
<dbReference type="InterPro" id="IPR050879">
    <property type="entry name" value="Acyltransferase_3"/>
</dbReference>
<name>W9XZL4_9EURO</name>
<keyword evidence="1" id="KW-0812">Transmembrane</keyword>
<dbReference type="OrthoDB" id="5819582at2759"/>
<evidence type="ECO:0000259" key="2">
    <source>
        <dbReference type="Pfam" id="PF01757"/>
    </source>
</evidence>
<dbReference type="RefSeq" id="XP_007734514.1">
    <property type="nucleotide sequence ID" value="XM_007736324.1"/>
</dbReference>
<dbReference type="InterPro" id="IPR002656">
    <property type="entry name" value="Acyl_transf_3_dom"/>
</dbReference>
<keyword evidence="1" id="KW-0472">Membrane</keyword>